<evidence type="ECO:0000256" key="4">
    <source>
        <dbReference type="ARBA" id="ARBA00022989"/>
    </source>
</evidence>
<proteinExistence type="inferred from homology"/>
<evidence type="ECO:0000313" key="9">
    <source>
        <dbReference type="Proteomes" id="UP000033647"/>
    </source>
</evidence>
<dbReference type="InterPro" id="IPR000791">
    <property type="entry name" value="Gpr1/Fun34/SatP-like"/>
</dbReference>
<dbReference type="EMBL" id="LAFY01000469">
    <property type="protein sequence ID" value="KJX97599.1"/>
    <property type="molecule type" value="Genomic_DNA"/>
</dbReference>
<keyword evidence="3 7" id="KW-0812">Transmembrane</keyword>
<dbReference type="PANTHER" id="PTHR31123">
    <property type="entry name" value="ACCUMULATION OF DYADS PROTEIN 2-RELATED"/>
    <property type="match status" value="1"/>
</dbReference>
<protein>
    <submittedName>
        <fullName evidence="8">GPR1/FUN34/YaaH-class plasma membrane protein</fullName>
    </submittedName>
</protein>
<feature type="transmembrane region" description="Helical" evidence="7">
    <location>
        <begin position="85"/>
        <end position="104"/>
    </location>
</feature>
<dbReference type="InterPro" id="IPR051633">
    <property type="entry name" value="AceTr"/>
</dbReference>
<accession>A0A0F4GJJ9</accession>
<organism evidence="8 9">
    <name type="scientific">Zymoseptoria brevis</name>
    <dbReference type="NCBI Taxonomy" id="1047168"/>
    <lineage>
        <taxon>Eukaryota</taxon>
        <taxon>Fungi</taxon>
        <taxon>Dikarya</taxon>
        <taxon>Ascomycota</taxon>
        <taxon>Pezizomycotina</taxon>
        <taxon>Dothideomycetes</taxon>
        <taxon>Dothideomycetidae</taxon>
        <taxon>Mycosphaerellales</taxon>
        <taxon>Mycosphaerellaceae</taxon>
        <taxon>Zymoseptoria</taxon>
    </lineage>
</organism>
<feature type="transmembrane region" description="Helical" evidence="7">
    <location>
        <begin position="185"/>
        <end position="209"/>
    </location>
</feature>
<dbReference type="PANTHER" id="PTHR31123:SF4">
    <property type="entry name" value="PROTEIN ALCS"/>
    <property type="match status" value="1"/>
</dbReference>
<comment type="subcellular location">
    <subcellularLocation>
        <location evidence="1">Membrane</location>
        <topology evidence="1">Multi-pass membrane protein</topology>
    </subcellularLocation>
</comment>
<feature type="transmembrane region" description="Helical" evidence="7">
    <location>
        <begin position="119"/>
        <end position="138"/>
    </location>
</feature>
<evidence type="ECO:0000256" key="3">
    <source>
        <dbReference type="ARBA" id="ARBA00022692"/>
    </source>
</evidence>
<comment type="caution">
    <text evidence="8">The sequence shown here is derived from an EMBL/GenBank/DDBJ whole genome shotgun (WGS) entry which is preliminary data.</text>
</comment>
<name>A0A0F4GJJ9_9PEZI</name>
<evidence type="ECO:0000256" key="6">
    <source>
        <dbReference type="SAM" id="MobiDB-lite"/>
    </source>
</evidence>
<evidence type="ECO:0000256" key="5">
    <source>
        <dbReference type="ARBA" id="ARBA00023136"/>
    </source>
</evidence>
<feature type="transmembrane region" description="Helical" evidence="7">
    <location>
        <begin position="250"/>
        <end position="273"/>
    </location>
</feature>
<evidence type="ECO:0000256" key="7">
    <source>
        <dbReference type="SAM" id="Phobius"/>
    </source>
</evidence>
<feature type="region of interest" description="Disordered" evidence="6">
    <location>
        <begin position="1"/>
        <end position="24"/>
    </location>
</feature>
<evidence type="ECO:0000256" key="1">
    <source>
        <dbReference type="ARBA" id="ARBA00004141"/>
    </source>
</evidence>
<keyword evidence="4 7" id="KW-1133">Transmembrane helix</keyword>
<dbReference type="OrthoDB" id="3648309at2759"/>
<comment type="similarity">
    <text evidence="2">Belongs to the acetate uptake transporter (AceTr) (TC 2.A.96) family.</text>
</comment>
<dbReference type="GO" id="GO:0005886">
    <property type="term" value="C:plasma membrane"/>
    <property type="evidence" value="ECO:0007669"/>
    <property type="project" value="TreeGrafter"/>
</dbReference>
<sequence>MATGTHDAVKGDLENNGHYPRENEYRQEDYAFKTNSNGGSNGYGLTQAPTNVTISNEQFERLYLSPRNARQEGHLRNTFANPTPVAVMGFSVALTPIAAALMGWRGSGGAGAANATNTASIWFGGMLLIIAGLLEFVLGNTFPFVVFMGYGSHFLVFATSFIPWYNSVSAYTTGNPYETGSQEQTPAFAASYGFYPLSLCILSFIFLICSFRTNAVFVLIFIGATIGFGCAAGAFFHLAQGNTVLGTNLLVGAGGAFWGAAMFGWYLLAALMFQIMELPIPLLPVFDLSEVIKAKKPKSKAA</sequence>
<keyword evidence="9" id="KW-1185">Reference proteome</keyword>
<dbReference type="Proteomes" id="UP000033647">
    <property type="component" value="Unassembled WGS sequence"/>
</dbReference>
<keyword evidence="5 7" id="KW-0472">Membrane</keyword>
<evidence type="ECO:0000313" key="8">
    <source>
        <dbReference type="EMBL" id="KJX97599.1"/>
    </source>
</evidence>
<evidence type="ECO:0000256" key="2">
    <source>
        <dbReference type="ARBA" id="ARBA00005587"/>
    </source>
</evidence>
<feature type="transmembrane region" description="Helical" evidence="7">
    <location>
        <begin position="216"/>
        <end position="238"/>
    </location>
</feature>
<dbReference type="Pfam" id="PF01184">
    <property type="entry name" value="Gpr1_Fun34_YaaH"/>
    <property type="match status" value="1"/>
</dbReference>
<feature type="compositionally biased region" description="Basic and acidic residues" evidence="6">
    <location>
        <begin position="7"/>
        <end position="24"/>
    </location>
</feature>
<gene>
    <name evidence="8" type="ORF">TI39_contig477g00007</name>
</gene>
<feature type="transmembrane region" description="Helical" evidence="7">
    <location>
        <begin position="145"/>
        <end position="165"/>
    </location>
</feature>
<reference evidence="8 9" key="1">
    <citation type="submission" date="2015-03" db="EMBL/GenBank/DDBJ databases">
        <title>RNA-seq based gene annotation and comparative genomics of four Zymoseptoria species reveal species-specific pathogenicity related genes and transposable element activity.</title>
        <authorList>
            <person name="Grandaubert J."/>
            <person name="Bhattacharyya A."/>
            <person name="Stukenbrock E.H."/>
        </authorList>
    </citation>
    <scope>NUCLEOTIDE SEQUENCE [LARGE SCALE GENOMIC DNA]</scope>
    <source>
        <strain evidence="8 9">Zb18110</strain>
    </source>
</reference>
<dbReference type="AlphaFoldDB" id="A0A0F4GJJ9"/>
<dbReference type="GO" id="GO:0015123">
    <property type="term" value="F:acetate transmembrane transporter activity"/>
    <property type="evidence" value="ECO:0007669"/>
    <property type="project" value="TreeGrafter"/>
</dbReference>